<reference evidence="9 10" key="1">
    <citation type="submission" date="2018-05" db="EMBL/GenBank/DDBJ databases">
        <title>Draft genome sequence of Scytalidium lignicola DSM 105466, a ubiquitous saprotrophic fungus.</title>
        <authorList>
            <person name="Buettner E."/>
            <person name="Gebauer A.M."/>
            <person name="Hofrichter M."/>
            <person name="Liers C."/>
            <person name="Kellner H."/>
        </authorList>
    </citation>
    <scope>NUCLEOTIDE SEQUENCE [LARGE SCALE GENOMIC DNA]</scope>
    <source>
        <strain evidence="9 10">DSM 105466</strain>
    </source>
</reference>
<keyword evidence="8" id="KW-1133">Transmembrane helix</keyword>
<feature type="transmembrane region" description="Helical" evidence="8">
    <location>
        <begin position="35"/>
        <end position="54"/>
    </location>
</feature>
<dbReference type="SUPFAM" id="SSF48264">
    <property type="entry name" value="Cytochrome P450"/>
    <property type="match status" value="1"/>
</dbReference>
<dbReference type="STRING" id="5539.A0A3E2HR97"/>
<keyword evidence="4" id="KW-0444">Lipid biosynthesis</keyword>
<protein>
    <recommendedName>
        <fullName evidence="11">Cytochrome P450</fullName>
    </recommendedName>
</protein>
<evidence type="ECO:0008006" key="11">
    <source>
        <dbReference type="Google" id="ProtNLM"/>
    </source>
</evidence>
<keyword evidence="8" id="KW-0812">Transmembrane</keyword>
<feature type="transmembrane region" description="Helical" evidence="8">
    <location>
        <begin position="329"/>
        <end position="350"/>
    </location>
</feature>
<dbReference type="Gene3D" id="1.10.630.10">
    <property type="entry name" value="Cytochrome P450"/>
    <property type="match status" value="1"/>
</dbReference>
<keyword evidence="7" id="KW-0349">Heme</keyword>
<evidence type="ECO:0000256" key="8">
    <source>
        <dbReference type="SAM" id="Phobius"/>
    </source>
</evidence>
<gene>
    <name evidence="9" type="ORF">B7463_g423</name>
</gene>
<feature type="binding site" description="axial binding residue" evidence="7">
    <location>
        <position position="494"/>
    </location>
    <ligand>
        <name>heme</name>
        <dbReference type="ChEBI" id="CHEBI:30413"/>
    </ligand>
    <ligandPart>
        <name>Fe</name>
        <dbReference type="ChEBI" id="CHEBI:18248"/>
    </ligandPart>
</feature>
<dbReference type="Pfam" id="PF00067">
    <property type="entry name" value="p450"/>
    <property type="match status" value="1"/>
</dbReference>
<organism evidence="9 10">
    <name type="scientific">Scytalidium lignicola</name>
    <name type="common">Hyphomycete</name>
    <dbReference type="NCBI Taxonomy" id="5539"/>
    <lineage>
        <taxon>Eukaryota</taxon>
        <taxon>Fungi</taxon>
        <taxon>Dikarya</taxon>
        <taxon>Ascomycota</taxon>
        <taxon>Pezizomycotina</taxon>
        <taxon>Leotiomycetes</taxon>
        <taxon>Leotiomycetes incertae sedis</taxon>
        <taxon>Scytalidium</taxon>
    </lineage>
</organism>
<keyword evidence="6 7" id="KW-0408">Iron</keyword>
<dbReference type="PRINTS" id="PR00465">
    <property type="entry name" value="EP450IV"/>
</dbReference>
<name>A0A3E2HR97_SCYLI</name>
<dbReference type="OrthoDB" id="3366823at2759"/>
<dbReference type="PANTHER" id="PTHR24306">
    <property type="match status" value="1"/>
</dbReference>
<dbReference type="OMA" id="FWNLVHI"/>
<evidence type="ECO:0000256" key="5">
    <source>
        <dbReference type="ARBA" id="ARBA00022723"/>
    </source>
</evidence>
<evidence type="ECO:0000313" key="9">
    <source>
        <dbReference type="EMBL" id="RFU35883.1"/>
    </source>
</evidence>
<comment type="similarity">
    <text evidence="3">Belongs to the cytochrome P450 family.</text>
</comment>
<evidence type="ECO:0000313" key="10">
    <source>
        <dbReference type="Proteomes" id="UP000258309"/>
    </source>
</evidence>
<dbReference type="Proteomes" id="UP000258309">
    <property type="component" value="Unassembled WGS sequence"/>
</dbReference>
<dbReference type="AlphaFoldDB" id="A0A3E2HR97"/>
<dbReference type="GO" id="GO:0004497">
    <property type="term" value="F:monooxygenase activity"/>
    <property type="evidence" value="ECO:0007669"/>
    <property type="project" value="InterPro"/>
</dbReference>
<dbReference type="GO" id="GO:0016705">
    <property type="term" value="F:oxidoreductase activity, acting on paired donors, with incorporation or reduction of molecular oxygen"/>
    <property type="evidence" value="ECO:0007669"/>
    <property type="project" value="InterPro"/>
</dbReference>
<dbReference type="PANTHER" id="PTHR24306:SF7">
    <property type="entry name" value="AHBB"/>
    <property type="match status" value="1"/>
</dbReference>
<dbReference type="EMBL" id="NCSJ02000004">
    <property type="protein sequence ID" value="RFU35883.1"/>
    <property type="molecule type" value="Genomic_DNA"/>
</dbReference>
<comment type="cofactor">
    <cofactor evidence="1 7">
        <name>heme</name>
        <dbReference type="ChEBI" id="CHEBI:30413"/>
    </cofactor>
</comment>
<dbReference type="CDD" id="cd11040">
    <property type="entry name" value="CYP7_CYP8-like"/>
    <property type="match status" value="1"/>
</dbReference>
<evidence type="ECO:0000256" key="6">
    <source>
        <dbReference type="ARBA" id="ARBA00023004"/>
    </source>
</evidence>
<evidence type="ECO:0000256" key="2">
    <source>
        <dbReference type="ARBA" id="ARBA00004389"/>
    </source>
</evidence>
<keyword evidence="10" id="KW-1185">Reference proteome</keyword>
<accession>A0A3E2HR97</accession>
<sequence>MDDFWEPVSNLSSPASTSGLASQALSAIYKIPANAIITAIIGFIGLIIFTRLFSGRSSEEIDGQHNRSAWMPPYWVPVIGHGFSFLSDPAVFMAKLRDQSPHGIFALNLGATTHTIISNPSLVKGVMQQKESSAQIHLILTKFFNLTTRKWEPSLEELMGVMGYLMKEPHLGNFMKVTVRGIEEHVPNIFSFMEGEVDQHSWERWASARYINEDEEEINLNAVLRDIMGQVSVPALFGQAFFENNPDILHDVYDFDSGMMYFLMGLPWFTPWPSVIRAHLGRWRLRESMTEFSKALEDTIEGKAVDSKWDNMDDVKYGFSHKERGDISMLWAMVVNATALVYWQVLYIFATPGLLDRVRNEIAPYAQVTKPTIIGTISESPGLKIDQEGLAKNCPLFRATYLESLRLSSQPWSVRKVAKDVSIPLEKQGGEATSYVLKSGGYITLPHDLHMRDPKYFKDPEKFVPERFLYTKEDGTISTDIGTIRPYGGGPSMCKGRQIAERECMAFVAAVVMYWDMEPADSKKTWVIPAQKKTSAVSLPVQDSRVRVKRRVFKWD</sequence>
<feature type="non-terminal residue" evidence="9">
    <location>
        <position position="1"/>
    </location>
</feature>
<evidence type="ECO:0000256" key="7">
    <source>
        <dbReference type="PIRSR" id="PIRSR602403-1"/>
    </source>
</evidence>
<evidence type="ECO:0000256" key="3">
    <source>
        <dbReference type="ARBA" id="ARBA00010617"/>
    </source>
</evidence>
<proteinExistence type="inferred from homology"/>
<dbReference type="GO" id="GO:0005789">
    <property type="term" value="C:endoplasmic reticulum membrane"/>
    <property type="evidence" value="ECO:0007669"/>
    <property type="project" value="UniProtKB-SubCell"/>
</dbReference>
<feature type="non-terminal residue" evidence="9">
    <location>
        <position position="556"/>
    </location>
</feature>
<keyword evidence="8" id="KW-0472">Membrane</keyword>
<evidence type="ECO:0000256" key="4">
    <source>
        <dbReference type="ARBA" id="ARBA00022516"/>
    </source>
</evidence>
<keyword evidence="5 7" id="KW-0479">Metal-binding</keyword>
<dbReference type="InterPro" id="IPR036396">
    <property type="entry name" value="Cyt_P450_sf"/>
</dbReference>
<dbReference type="InterPro" id="IPR002403">
    <property type="entry name" value="Cyt_P450_E_grp-IV"/>
</dbReference>
<dbReference type="GO" id="GO:0020037">
    <property type="term" value="F:heme binding"/>
    <property type="evidence" value="ECO:0007669"/>
    <property type="project" value="InterPro"/>
</dbReference>
<dbReference type="InterPro" id="IPR001128">
    <property type="entry name" value="Cyt_P450"/>
</dbReference>
<comment type="subcellular location">
    <subcellularLocation>
        <location evidence="2">Endoplasmic reticulum membrane</location>
        <topology evidence="2">Single-pass membrane protein</topology>
    </subcellularLocation>
</comment>
<keyword evidence="4" id="KW-0443">Lipid metabolism</keyword>
<evidence type="ECO:0000256" key="1">
    <source>
        <dbReference type="ARBA" id="ARBA00001971"/>
    </source>
</evidence>
<comment type="caution">
    <text evidence="9">The sequence shown here is derived from an EMBL/GenBank/DDBJ whole genome shotgun (WGS) entry which is preliminary data.</text>
</comment>
<dbReference type="GO" id="GO:0005506">
    <property type="term" value="F:iron ion binding"/>
    <property type="evidence" value="ECO:0007669"/>
    <property type="project" value="InterPro"/>
</dbReference>